<reference evidence="1" key="2">
    <citation type="submission" date="2021-04" db="EMBL/GenBank/DDBJ databases">
        <authorList>
            <person name="Gilroy R."/>
        </authorList>
    </citation>
    <scope>NUCLEOTIDE SEQUENCE</scope>
    <source>
        <strain evidence="1">CHK192-8294</strain>
    </source>
</reference>
<organism evidence="1 2">
    <name type="scientific">Candidatus Flavonifractor intestinigallinarum</name>
    <dbReference type="NCBI Taxonomy" id="2838586"/>
    <lineage>
        <taxon>Bacteria</taxon>
        <taxon>Bacillati</taxon>
        <taxon>Bacillota</taxon>
        <taxon>Clostridia</taxon>
        <taxon>Eubacteriales</taxon>
        <taxon>Oscillospiraceae</taxon>
        <taxon>Flavonifractor</taxon>
    </lineage>
</organism>
<evidence type="ECO:0000313" key="2">
    <source>
        <dbReference type="Proteomes" id="UP000823921"/>
    </source>
</evidence>
<dbReference type="Proteomes" id="UP000823921">
    <property type="component" value="Unassembled WGS sequence"/>
</dbReference>
<name>A0A9D2MKP6_9FIRM</name>
<evidence type="ECO:0000313" key="1">
    <source>
        <dbReference type="EMBL" id="HJB79480.1"/>
    </source>
</evidence>
<dbReference type="AlphaFoldDB" id="A0A9D2MKP6"/>
<accession>A0A9D2MKP6</accession>
<dbReference type="EMBL" id="DWXO01000007">
    <property type="protein sequence ID" value="HJB79480.1"/>
    <property type="molecule type" value="Genomic_DNA"/>
</dbReference>
<reference evidence="1" key="1">
    <citation type="journal article" date="2021" name="PeerJ">
        <title>Extensive microbial diversity within the chicken gut microbiome revealed by metagenomics and culture.</title>
        <authorList>
            <person name="Gilroy R."/>
            <person name="Ravi A."/>
            <person name="Getino M."/>
            <person name="Pursley I."/>
            <person name="Horton D.L."/>
            <person name="Alikhan N.F."/>
            <person name="Baker D."/>
            <person name="Gharbi K."/>
            <person name="Hall N."/>
            <person name="Watson M."/>
            <person name="Adriaenssens E.M."/>
            <person name="Foster-Nyarko E."/>
            <person name="Jarju S."/>
            <person name="Secka A."/>
            <person name="Antonio M."/>
            <person name="Oren A."/>
            <person name="Chaudhuri R.R."/>
            <person name="La Ragione R."/>
            <person name="Hildebrand F."/>
            <person name="Pallen M.J."/>
        </authorList>
    </citation>
    <scope>NUCLEOTIDE SEQUENCE</scope>
    <source>
        <strain evidence="1">CHK192-8294</strain>
    </source>
</reference>
<sequence>MNVYELAQTYYPRLWDEKRIQALAAAGKLTEEEAAAILNSQEEA</sequence>
<gene>
    <name evidence="1" type="ORF">H9712_00685</name>
</gene>
<protein>
    <submittedName>
        <fullName evidence="1">XkdX family protein</fullName>
    </submittedName>
</protein>
<comment type="caution">
    <text evidence="1">The sequence shown here is derived from an EMBL/GenBank/DDBJ whole genome shotgun (WGS) entry which is preliminary data.</text>
</comment>
<proteinExistence type="predicted"/>